<accession>A0ABS7CGF5</accession>
<dbReference type="Pfam" id="PF12704">
    <property type="entry name" value="MacB_PCD"/>
    <property type="match status" value="1"/>
</dbReference>
<keyword evidence="1" id="KW-1133">Transmembrane helix</keyword>
<feature type="non-terminal residue" evidence="3">
    <location>
        <position position="352"/>
    </location>
</feature>
<reference evidence="3 4" key="1">
    <citation type="submission" date="2021-07" db="EMBL/GenBank/DDBJ databases">
        <title>Paenibacillus radiodurans sp. nov., isolated from the southeastern edge of Tengger Desert.</title>
        <authorList>
            <person name="Zhang G."/>
        </authorList>
    </citation>
    <scope>NUCLEOTIDE SEQUENCE [LARGE SCALE GENOMIC DNA]</scope>
    <source>
        <strain evidence="3 4">CCM 7311</strain>
    </source>
</reference>
<comment type="caution">
    <text evidence="3">The sequence shown here is derived from an EMBL/GenBank/DDBJ whole genome shotgun (WGS) entry which is preliminary data.</text>
</comment>
<evidence type="ECO:0000259" key="2">
    <source>
        <dbReference type="Pfam" id="PF12704"/>
    </source>
</evidence>
<dbReference type="PANTHER" id="PTHR30572">
    <property type="entry name" value="MEMBRANE COMPONENT OF TRANSPORTER-RELATED"/>
    <property type="match status" value="1"/>
</dbReference>
<evidence type="ECO:0000256" key="1">
    <source>
        <dbReference type="SAM" id="Phobius"/>
    </source>
</evidence>
<dbReference type="InterPro" id="IPR025857">
    <property type="entry name" value="MacB_PCD"/>
</dbReference>
<name>A0ABS7CGF5_9BACL</name>
<feature type="transmembrane region" description="Helical" evidence="1">
    <location>
        <begin position="284"/>
        <end position="307"/>
    </location>
</feature>
<feature type="transmembrane region" description="Helical" evidence="1">
    <location>
        <begin position="238"/>
        <end position="263"/>
    </location>
</feature>
<proteinExistence type="predicted"/>
<dbReference type="InterPro" id="IPR050250">
    <property type="entry name" value="Macrolide_Exporter_MacB"/>
</dbReference>
<organism evidence="3 4">
    <name type="scientific">Paenibacillus sepulcri</name>
    <dbReference type="NCBI Taxonomy" id="359917"/>
    <lineage>
        <taxon>Bacteria</taxon>
        <taxon>Bacillati</taxon>
        <taxon>Bacillota</taxon>
        <taxon>Bacilli</taxon>
        <taxon>Bacillales</taxon>
        <taxon>Paenibacillaceae</taxon>
        <taxon>Paenibacillus</taxon>
    </lineage>
</organism>
<evidence type="ECO:0000313" key="3">
    <source>
        <dbReference type="EMBL" id="MBW7460016.1"/>
    </source>
</evidence>
<keyword evidence="1" id="KW-0472">Membrane</keyword>
<keyword evidence="1" id="KW-0812">Transmembrane</keyword>
<evidence type="ECO:0000313" key="4">
    <source>
        <dbReference type="Proteomes" id="UP001519887"/>
    </source>
</evidence>
<dbReference type="EMBL" id="JAHZIK010001966">
    <property type="protein sequence ID" value="MBW7460016.1"/>
    <property type="molecule type" value="Genomic_DNA"/>
</dbReference>
<dbReference type="Proteomes" id="UP001519887">
    <property type="component" value="Unassembled WGS sequence"/>
</dbReference>
<protein>
    <submittedName>
        <fullName evidence="3">ABC transporter permease</fullName>
    </submittedName>
</protein>
<dbReference type="PANTHER" id="PTHR30572:SF4">
    <property type="entry name" value="ABC TRANSPORTER PERMEASE YTRF"/>
    <property type="match status" value="1"/>
</dbReference>
<feature type="domain" description="MacB-like periplasmic core" evidence="2">
    <location>
        <begin position="27"/>
        <end position="198"/>
    </location>
</feature>
<gene>
    <name evidence="3" type="ORF">K0U00_38740</name>
</gene>
<keyword evidence="4" id="KW-1185">Reference proteome</keyword>
<sequence length="352" mass="38181">MSGAGLSTAIIRSWEEANGTQKLDRLTVRVNPESASAASADPTGSAGWTLRQMERIAAAWAPLPSSWSASRSDTIAYGQVSVTGDVIGVSEDDGLFTQRWIRSGSPVTETALTGHSRVAVLGTEMAEMLFRSTDVTGKSVEIGGTAFHIVGVFEESSSLLRSMTNDSRPDIIVPVTTLLDLYPGLSIQEMRIAADSGSWIADEDRIRQLLAAAGSRSDSFVIDSDVQEHRWIAQKTQLLLFAAGVGAMAAAARVLILQLSQAYRRIQASLAKDDWMDVLRSNRLWLLGRTLIVLALAAGIGMMWLLIRYPLYLPAEMIPDRWIDLSFFRDLVGQRFLAVANQAGAASHDGQT</sequence>